<dbReference type="AlphaFoldDB" id="A0A3S9Z773"/>
<name>A0A3S9Z773_STRGD</name>
<reference evidence="1 3" key="2">
    <citation type="submission" date="2018-12" db="EMBL/GenBank/DDBJ databases">
        <title>Streptomyces griseoviridis F1-27 complete genome.</title>
        <authorList>
            <person name="Mariita R.M."/>
            <person name="Sello J.K."/>
        </authorList>
    </citation>
    <scope>NUCLEOTIDE SEQUENCE [LARGE SCALE GENOMIC DNA]</scope>
    <source>
        <strain evidence="1 3">F1-27</strain>
    </source>
</reference>
<evidence type="ECO:0008006" key="5">
    <source>
        <dbReference type="Google" id="ProtNLM"/>
    </source>
</evidence>
<evidence type="ECO:0000313" key="4">
    <source>
        <dbReference type="Proteomes" id="UP000501753"/>
    </source>
</evidence>
<dbReference type="Proteomes" id="UP000501753">
    <property type="component" value="Chromosome"/>
</dbReference>
<gene>
    <name evidence="2" type="ORF">DDJ31_34705</name>
    <name evidence="1" type="ORF">ELQ87_04650</name>
</gene>
<dbReference type="EMBL" id="CP034687">
    <property type="protein sequence ID" value="AZS83664.1"/>
    <property type="molecule type" value="Genomic_DNA"/>
</dbReference>
<dbReference type="EMBL" id="CP029078">
    <property type="protein sequence ID" value="QCN89480.1"/>
    <property type="molecule type" value="Genomic_DNA"/>
</dbReference>
<evidence type="ECO:0000313" key="1">
    <source>
        <dbReference type="EMBL" id="AZS83664.1"/>
    </source>
</evidence>
<reference evidence="2 4" key="1">
    <citation type="submission" date="2018-04" db="EMBL/GenBank/DDBJ databases">
        <title>Complete genome sequences of Streptomyces griseoviridis K61 and characterization of antagonistic properties of biological control agents.</title>
        <authorList>
            <person name="Mariita R.M."/>
            <person name="Sello J.K."/>
        </authorList>
    </citation>
    <scope>NUCLEOTIDE SEQUENCE [LARGE SCALE GENOMIC DNA]</scope>
    <source>
        <strain evidence="2 4">K61</strain>
    </source>
</reference>
<proteinExistence type="predicted"/>
<dbReference type="OrthoDB" id="4203310at2"/>
<organism evidence="1 3">
    <name type="scientific">Streptomyces griseoviridis</name>
    <dbReference type="NCBI Taxonomy" id="45398"/>
    <lineage>
        <taxon>Bacteria</taxon>
        <taxon>Bacillati</taxon>
        <taxon>Actinomycetota</taxon>
        <taxon>Actinomycetes</taxon>
        <taxon>Kitasatosporales</taxon>
        <taxon>Streptomycetaceae</taxon>
        <taxon>Streptomyces</taxon>
    </lineage>
</organism>
<keyword evidence="4" id="KW-1185">Reference proteome</keyword>
<dbReference type="KEGG" id="sgd:ELQ87_04650"/>
<protein>
    <recommendedName>
        <fullName evidence="5">Secreted protein</fullName>
    </recommendedName>
</protein>
<dbReference type="Proteomes" id="UP000271291">
    <property type="component" value="Chromosome"/>
</dbReference>
<dbReference type="RefSeq" id="WP_127176575.1">
    <property type="nucleotide sequence ID" value="NZ_CP029078.1"/>
</dbReference>
<accession>A0A3S9Z773</accession>
<sequence>MLSRKLLTFAATFVTSLGVGGTQTASALDHAEAPTGPSHATRLTATEAAANVLPPSIQGLHAVLWDAETNEPLRGRQIVFTNTGGRELCRAVTDPLGEAACSAPLALSLSTPDTLINGYTASYSGDRDHLPATAHGTINIDVDCMSTPPPSDRALKDDVVMVVWTR</sequence>
<evidence type="ECO:0000313" key="3">
    <source>
        <dbReference type="Proteomes" id="UP000271291"/>
    </source>
</evidence>
<evidence type="ECO:0000313" key="2">
    <source>
        <dbReference type="EMBL" id="QCN89480.1"/>
    </source>
</evidence>